<sequence length="994" mass="110199">MKQLKSITLSNVRRYGTDTKIELSGGATILLAPNGTGKTAFFEAIEFSLTGNISRLGENLSPIIRDSQTVAKVVLDFGDVQASAQVSNGGNVERTGDLSSLFPDTKSEDIPFLLRLTHLLDQREGQWLVKADAKVAGAQLARLPIGKDGTLVSNALGGIRRILTEKLKHAKGALEALEAEFAEWQSLILDRDQAASQSQGALRSKENIAESISDIARNTQSAEQLPVGLLVPPVGISNLETMHDALEQTVQAKLSRLREQISALMEVDGLIGRFVSEQARSEQLGNALITAKEELIQKQQARSQLVDKKDKLQKELVTAEAERDVIIHQLNRLNSEARTKEAFEQRKLDLASADKALVDAQSQASALRHVHEGNEQLRVEHELINKQRKSLQLVDSEVLTAHQLIKRWEDILQHIATITDLVSNEEIQERVLQEHLHTASSLKVSAETDELSAKQFHEMLTATADSIRQSVATIAAHLPEDRGDCPLCGVEHGAAVLHERITRSLEAIDPKVIEAEQRVKTASDHLRKCIETVTRTETELKTCQSKIVELRGDIVRSVAEINQLKTNILLDGDTVQLAKASIQRREESNASAKQQLDEKQLNLAPLPTPEILEASKNAYQTSTRELDTARQNRAGALASLEQTTAALAAITAGALPSKTLADLSTEQNKNTIQLAELKSKIEAEQSALDRQTTPLTEANNKINVLEKQITDAQAQLASIRYSWRQLSFPGDPALEVASSKEIQLQSSVADLSRHSEQLQTLKIEIGTWSKLEETRLAQGLIDRRRGTSSEQEFATGLSQRIDNERTNQMQLLQLSEAMETLNRCLSTEISNVQKHVLSVVPRWQALLKRVVREQRFTGTSLGFRSIYRKEHAEVSVPLHGESVPVPAIASEAQLTDLQLTFLLSMALEHQWSSWRCLLLDDPTQHHDLVHAASVFDLLRDYIVDHGFQVVIATHDALQARYFMRKLQNDGIDARLWSLVPTPEGVTASEMRITR</sequence>
<protein>
    <submittedName>
        <fullName evidence="3">AAA family ATPase</fullName>
    </submittedName>
</protein>
<proteinExistence type="predicted"/>
<dbReference type="AlphaFoldDB" id="A0A8T6BDD6"/>
<dbReference type="EMBL" id="WUIG01000002">
    <property type="protein sequence ID" value="MXJ06963.1"/>
    <property type="molecule type" value="Genomic_DNA"/>
</dbReference>
<dbReference type="InterPro" id="IPR038729">
    <property type="entry name" value="Rad50/SbcC_AAA"/>
</dbReference>
<evidence type="ECO:0000259" key="2">
    <source>
        <dbReference type="Pfam" id="PF13476"/>
    </source>
</evidence>
<keyword evidence="1" id="KW-0175">Coiled coil</keyword>
<dbReference type="GO" id="GO:0016887">
    <property type="term" value="F:ATP hydrolysis activity"/>
    <property type="evidence" value="ECO:0007669"/>
    <property type="project" value="InterPro"/>
</dbReference>
<dbReference type="PANTHER" id="PTHR32114">
    <property type="entry name" value="ABC TRANSPORTER ABCH.3"/>
    <property type="match status" value="1"/>
</dbReference>
<dbReference type="GO" id="GO:0006302">
    <property type="term" value="P:double-strand break repair"/>
    <property type="evidence" value="ECO:0007669"/>
    <property type="project" value="InterPro"/>
</dbReference>
<evidence type="ECO:0000313" key="4">
    <source>
        <dbReference type="Proteomes" id="UP000447081"/>
    </source>
</evidence>
<reference evidence="3 4" key="1">
    <citation type="submission" date="2019-12" db="EMBL/GenBank/DDBJ databases">
        <title>Enteriobacteria Tanzani isolates_10434.</title>
        <authorList>
            <person name="Subbiah M."/>
            <person name="Call D."/>
        </authorList>
    </citation>
    <scope>NUCLEOTIDE SEQUENCE [LARGE SCALE GENOMIC DNA]</scope>
    <source>
        <strain evidence="3 4">10434wG3</strain>
    </source>
</reference>
<dbReference type="RefSeq" id="WP_157716673.1">
    <property type="nucleotide sequence ID" value="NZ_WSIQ01000007.1"/>
</dbReference>
<feature type="coiled-coil region" evidence="1">
    <location>
        <begin position="160"/>
        <end position="187"/>
    </location>
</feature>
<evidence type="ECO:0000313" key="3">
    <source>
        <dbReference type="EMBL" id="MXJ06963.1"/>
    </source>
</evidence>
<feature type="coiled-coil region" evidence="1">
    <location>
        <begin position="295"/>
        <end position="336"/>
    </location>
</feature>
<dbReference type="PANTHER" id="PTHR32114:SF2">
    <property type="entry name" value="ABC TRANSPORTER ABCH.3"/>
    <property type="match status" value="1"/>
</dbReference>
<dbReference type="Pfam" id="PF13476">
    <property type="entry name" value="AAA_23"/>
    <property type="match status" value="1"/>
</dbReference>
<dbReference type="Proteomes" id="UP000447081">
    <property type="component" value="Unassembled WGS sequence"/>
</dbReference>
<feature type="coiled-coil region" evidence="1">
    <location>
        <begin position="582"/>
        <end position="632"/>
    </location>
</feature>
<feature type="domain" description="Rad50/SbcC-type AAA" evidence="2">
    <location>
        <begin position="6"/>
        <end position="345"/>
    </location>
</feature>
<dbReference type="Gene3D" id="3.40.50.300">
    <property type="entry name" value="P-loop containing nucleotide triphosphate hydrolases"/>
    <property type="match status" value="2"/>
</dbReference>
<accession>A0A8T6BDD6</accession>
<evidence type="ECO:0000256" key="1">
    <source>
        <dbReference type="SAM" id="Coils"/>
    </source>
</evidence>
<dbReference type="InterPro" id="IPR027417">
    <property type="entry name" value="P-loop_NTPase"/>
</dbReference>
<comment type="caution">
    <text evidence="3">The sequence shown here is derived from an EMBL/GenBank/DDBJ whole genome shotgun (WGS) entry which is preliminary data.</text>
</comment>
<dbReference type="SUPFAM" id="SSF52540">
    <property type="entry name" value="P-loop containing nucleoside triphosphate hydrolases"/>
    <property type="match status" value="1"/>
</dbReference>
<organism evidence="3 4">
    <name type="scientific">Escherichia coli</name>
    <dbReference type="NCBI Taxonomy" id="562"/>
    <lineage>
        <taxon>Bacteria</taxon>
        <taxon>Pseudomonadati</taxon>
        <taxon>Pseudomonadota</taxon>
        <taxon>Gammaproteobacteria</taxon>
        <taxon>Enterobacterales</taxon>
        <taxon>Enterobacteriaceae</taxon>
        <taxon>Escherichia</taxon>
    </lineage>
</organism>
<gene>
    <name evidence="3" type="ORF">GRW24_00385</name>
</gene>
<name>A0A8T6BDD6_ECOLX</name>